<dbReference type="AlphaFoldDB" id="A0A0C3JQH5"/>
<protein>
    <submittedName>
        <fullName evidence="1">Uncharacterized protein</fullName>
    </submittedName>
</protein>
<keyword evidence="2" id="KW-1185">Reference proteome</keyword>
<gene>
    <name evidence="1" type="ORF">M404DRAFT_995050</name>
</gene>
<dbReference type="EMBL" id="KN831950">
    <property type="protein sequence ID" value="KIO11398.1"/>
    <property type="molecule type" value="Genomic_DNA"/>
</dbReference>
<dbReference type="InParanoid" id="A0A0C3JQH5"/>
<reference evidence="2" key="2">
    <citation type="submission" date="2015-01" db="EMBL/GenBank/DDBJ databases">
        <title>Evolutionary Origins and Diversification of the Mycorrhizal Mutualists.</title>
        <authorList>
            <consortium name="DOE Joint Genome Institute"/>
            <consortium name="Mycorrhizal Genomics Consortium"/>
            <person name="Kohler A."/>
            <person name="Kuo A."/>
            <person name="Nagy L.G."/>
            <person name="Floudas D."/>
            <person name="Copeland A."/>
            <person name="Barry K.W."/>
            <person name="Cichocki N."/>
            <person name="Veneault-Fourrey C."/>
            <person name="LaButti K."/>
            <person name="Lindquist E.A."/>
            <person name="Lipzen A."/>
            <person name="Lundell T."/>
            <person name="Morin E."/>
            <person name="Murat C."/>
            <person name="Riley R."/>
            <person name="Ohm R."/>
            <person name="Sun H."/>
            <person name="Tunlid A."/>
            <person name="Henrissat B."/>
            <person name="Grigoriev I.V."/>
            <person name="Hibbett D.S."/>
            <person name="Martin F."/>
        </authorList>
    </citation>
    <scope>NUCLEOTIDE SEQUENCE [LARGE SCALE GENOMIC DNA]</scope>
    <source>
        <strain evidence="2">Marx 270</strain>
    </source>
</reference>
<sequence>MPRFDARCAMIREWYAMVNLGDFPREIGLKKGHHFVTLEGKTTGFGFTEAYAPETILRLLMHERYGPFVLLLTS</sequence>
<evidence type="ECO:0000313" key="2">
    <source>
        <dbReference type="Proteomes" id="UP000054217"/>
    </source>
</evidence>
<dbReference type="Proteomes" id="UP000054217">
    <property type="component" value="Unassembled WGS sequence"/>
</dbReference>
<name>A0A0C3JQH5_PISTI</name>
<evidence type="ECO:0000313" key="1">
    <source>
        <dbReference type="EMBL" id="KIO11398.1"/>
    </source>
</evidence>
<organism evidence="1 2">
    <name type="scientific">Pisolithus tinctorius Marx 270</name>
    <dbReference type="NCBI Taxonomy" id="870435"/>
    <lineage>
        <taxon>Eukaryota</taxon>
        <taxon>Fungi</taxon>
        <taxon>Dikarya</taxon>
        <taxon>Basidiomycota</taxon>
        <taxon>Agaricomycotina</taxon>
        <taxon>Agaricomycetes</taxon>
        <taxon>Agaricomycetidae</taxon>
        <taxon>Boletales</taxon>
        <taxon>Sclerodermatineae</taxon>
        <taxon>Pisolithaceae</taxon>
        <taxon>Pisolithus</taxon>
    </lineage>
</organism>
<reference evidence="1 2" key="1">
    <citation type="submission" date="2014-04" db="EMBL/GenBank/DDBJ databases">
        <authorList>
            <consortium name="DOE Joint Genome Institute"/>
            <person name="Kuo A."/>
            <person name="Kohler A."/>
            <person name="Costa M.D."/>
            <person name="Nagy L.G."/>
            <person name="Floudas D."/>
            <person name="Copeland A."/>
            <person name="Barry K.W."/>
            <person name="Cichocki N."/>
            <person name="Veneault-Fourrey C."/>
            <person name="LaButti K."/>
            <person name="Lindquist E.A."/>
            <person name="Lipzen A."/>
            <person name="Lundell T."/>
            <person name="Morin E."/>
            <person name="Murat C."/>
            <person name="Sun H."/>
            <person name="Tunlid A."/>
            <person name="Henrissat B."/>
            <person name="Grigoriev I.V."/>
            <person name="Hibbett D.S."/>
            <person name="Martin F."/>
            <person name="Nordberg H.P."/>
            <person name="Cantor M.N."/>
            <person name="Hua S.X."/>
        </authorList>
    </citation>
    <scope>NUCLEOTIDE SEQUENCE [LARGE SCALE GENOMIC DNA]</scope>
    <source>
        <strain evidence="1 2">Marx 270</strain>
    </source>
</reference>
<accession>A0A0C3JQH5</accession>
<proteinExistence type="predicted"/>
<dbReference type="HOGENOM" id="CLU_2688831_0_0_1"/>